<evidence type="ECO:0000256" key="12">
    <source>
        <dbReference type="ARBA" id="ARBA00022840"/>
    </source>
</evidence>
<dbReference type="GO" id="GO:0046872">
    <property type="term" value="F:metal ion binding"/>
    <property type="evidence" value="ECO:0007669"/>
    <property type="project" value="UniProtKB-KW"/>
</dbReference>
<dbReference type="Pfam" id="PF07714">
    <property type="entry name" value="PK_Tyr_Ser-Thr"/>
    <property type="match status" value="1"/>
</dbReference>
<keyword evidence="17 22" id="KW-0675">Receptor</keyword>
<dbReference type="PANTHER" id="PTHR24416:SF525">
    <property type="entry name" value="INSULIN-LIKE RECEPTOR"/>
    <property type="match status" value="1"/>
</dbReference>
<dbReference type="Pfam" id="PF01030">
    <property type="entry name" value="Recep_L_domain"/>
    <property type="match status" value="2"/>
</dbReference>
<evidence type="ECO:0000256" key="23">
    <source>
        <dbReference type="SAM" id="MobiDB-lite"/>
    </source>
</evidence>
<keyword evidence="11" id="KW-0418">Kinase</keyword>
<evidence type="ECO:0000256" key="15">
    <source>
        <dbReference type="ARBA" id="ARBA00023137"/>
    </source>
</evidence>
<evidence type="ECO:0000256" key="2">
    <source>
        <dbReference type="ARBA" id="ARBA00004479"/>
    </source>
</evidence>
<dbReference type="GO" id="GO:0005524">
    <property type="term" value="F:ATP binding"/>
    <property type="evidence" value="ECO:0007669"/>
    <property type="project" value="UniProtKB-UniRule"/>
</dbReference>
<dbReference type="SMART" id="SM00060">
    <property type="entry name" value="FN3"/>
    <property type="match status" value="3"/>
</dbReference>
<dbReference type="GO" id="GO:0005009">
    <property type="term" value="F:insulin receptor activity"/>
    <property type="evidence" value="ECO:0007669"/>
    <property type="project" value="TreeGrafter"/>
</dbReference>
<comment type="similarity">
    <text evidence="22">Belongs to the protein kinase superfamily. Tyr protein kinase family. Insulin receptor subfamily.</text>
</comment>
<keyword evidence="14 24" id="KW-0472">Membrane</keyword>
<dbReference type="Gene3D" id="2.60.40.10">
    <property type="entry name" value="Immunoglobulins"/>
    <property type="match status" value="3"/>
</dbReference>
<dbReference type="GO" id="GO:0005899">
    <property type="term" value="C:insulin receptor complex"/>
    <property type="evidence" value="ECO:0007669"/>
    <property type="project" value="TreeGrafter"/>
</dbReference>
<keyword evidence="15" id="KW-0829">Tyrosine-protein kinase</keyword>
<comment type="cofactor">
    <cofactor evidence="1">
        <name>Mn(2+)</name>
        <dbReference type="ChEBI" id="CHEBI:29035"/>
    </cofactor>
</comment>
<evidence type="ECO:0000256" key="14">
    <source>
        <dbReference type="ARBA" id="ARBA00023136"/>
    </source>
</evidence>
<feature type="region of interest" description="Disordered" evidence="23">
    <location>
        <begin position="110"/>
        <end position="139"/>
    </location>
</feature>
<keyword evidence="4" id="KW-0808">Transferase</keyword>
<evidence type="ECO:0000259" key="25">
    <source>
        <dbReference type="PROSITE" id="PS50011"/>
    </source>
</evidence>
<dbReference type="InterPro" id="IPR003961">
    <property type="entry name" value="FN3_dom"/>
</dbReference>
<dbReference type="GO" id="GO:0030154">
    <property type="term" value="P:cell differentiation"/>
    <property type="evidence" value="ECO:0007669"/>
    <property type="project" value="UniProtKB-ARBA"/>
</dbReference>
<feature type="compositionally biased region" description="Polar residues" evidence="23">
    <location>
        <begin position="893"/>
        <end position="904"/>
    </location>
</feature>
<feature type="region of interest" description="Disordered" evidence="23">
    <location>
        <begin position="890"/>
        <end position="912"/>
    </location>
</feature>
<protein>
    <recommendedName>
        <fullName evidence="22">Tyrosine-protein kinase receptor</fullName>
        <ecNumber evidence="22">2.7.10.1</ecNumber>
    </recommendedName>
</protein>
<dbReference type="EC" id="2.7.10.1" evidence="22"/>
<dbReference type="CDD" id="cd05032">
    <property type="entry name" value="PTKc_InsR_like"/>
    <property type="match status" value="1"/>
</dbReference>
<feature type="domain" description="Fibronectin type-III" evidence="26">
    <location>
        <begin position="1081"/>
        <end position="1182"/>
    </location>
</feature>
<feature type="region of interest" description="Disordered" evidence="23">
    <location>
        <begin position="1557"/>
        <end position="1597"/>
    </location>
</feature>
<evidence type="ECO:0000256" key="13">
    <source>
        <dbReference type="ARBA" id="ARBA00022989"/>
    </source>
</evidence>
<dbReference type="GO" id="GO:0043560">
    <property type="term" value="F:insulin receptor substrate binding"/>
    <property type="evidence" value="ECO:0007669"/>
    <property type="project" value="TreeGrafter"/>
</dbReference>
<dbReference type="InterPro" id="IPR011009">
    <property type="entry name" value="Kinase-like_dom_sf"/>
</dbReference>
<dbReference type="PROSITE" id="PS50853">
    <property type="entry name" value="FN3"/>
    <property type="match status" value="2"/>
</dbReference>
<dbReference type="Gene3D" id="3.80.20.20">
    <property type="entry name" value="Receptor L-domain"/>
    <property type="match status" value="2"/>
</dbReference>
<keyword evidence="13 24" id="KW-1133">Transmembrane helix</keyword>
<sequence>MGSLRQREYRMDEKGSSAVFEQQEHVRGGMFDNYDMKLPSSPFWEHLWNGTERLSYSVWNTIKKREIRRHFGNADASSNSDRAAESESITQQEECAVNYERHLECSINHSETSESGSHSSSVSCSANDKSSSSQCSSSQRRWHGNYHSIEILYLWMEKKRNRTSLWKRWRWKLLRNSTSSARDIYPLLYLFLLAMFCCATAHAADANTTLVSAKQAAMATTDDDAAFIVSKGTVCSSVDVRNTPVHLKRLKGCRVVEGFVQIMLIDKYSDDSFDNYSFPLLTEITGYLMMFRVNGLQTLAKLFPNLTIIRGNVLAKNYALVIFELMHLKELGLTSLVHIANGAVRIERNSVLCHADTIDWNVIAANGTTPNVISSNQNPNECTTCPSNVTTTLPDGSTALIKCPQQENNLMSRSKPNYLCWSNKHCQKKCPEKCLAKSCTDNGECCSRFCIGGCSGARGNECTVCANYNYLDDQGRIRCVDKCPPNMFLFSDTRCVTEEQCYALFKPLQRVTEPEATDPFPYIPHEGVCLLECPKDYMTQYNATTKQKQCVSCGKKCRVECPSMVVESISHLDQLEKCTIIKGSLSIRLRQYGGENVVQRLEETLKNIEEIDGFLSIVRSYSIISLSFFRELKIIHGNSLTGNLSLSVHDNQNLQELWSQNVTIKKGNVLFNGNPMLCVKKITSLKSGFGPSVTIENEDQLGRSNGDRVPCEIVKLGTRVKKLSLDTAIIHWDPFRDLYDIRQLLGYVVYYIEAPTKNVTIYEGRDACNSVGWRVDDIPNWQDSGQNSHLLTRLTPYTQYAYYVTTYTLSTENKGGQSDITYFRTAPGQPRMVRSLTVTVNMDTNRVVIKWEPPIKIFGQLKQYRVIATLNEEKNDMINQRNYCDHEIEKTTPKPNITPQSPIGTTPAPIRDNSQGCSIEECAAFCPASGPKIDVVEIENAIQFEDWLHNYVYIKNTKSSSRRRRNIMNGDDFSLKNDTHVLFPNNTDNVSEQTPTVYSNEKVAGEEYYRTLTESVNTTEISFPLSDFKHSALYQFHVVACRENATQIPGTLVVDDPTIMCGPAQLISFRTPRRTDADLVPFNSLELSDNSNSTQRVIGVKWVGPSKPNGVVVSYSIKYQRVDLDSVQAITRCITVHGYNKSGMFLLTKLEAGNYSVRVMATTTAGDGPYTAEKYIFLPKHEGELPWYIWPIIGVLVLILILIAYVVFHFAKQKYMPMSNMRLFAHVNPDYAGVTYKVDEWEVPREHIIQLEELGQGSFGMVYKGIVTKLGNDANIPCAIKTVNESATERERESFLIEATVMKEFNTHHVVRLLGVVSVGQPTLVIMELMANGDLKSYLRRHRPDYENGEEQSPQPPTLKQIFQMAIEIADGMAYLAAKKFVHRDLAARNCMVADDLTVKIGDFGMTRDIYETDYYRKGTKGFLPVRWMAPESLKDGLFSSSSDVFSYGVVLWEMATLASQPYQGLTNDQVLRYVIDGGVMERPENCPDKLYELMRSCWHHRPSARPTFVEIITKLLMHANERFEQVSFFHSPDAIDNAAQPGQGLIDDVTIPLRANEEEDLDEEEDEPYSIEMTDSRLMQNNGPKPDIRSTHSPQR</sequence>
<dbReference type="InterPro" id="IPR006211">
    <property type="entry name" value="Furin-like_Cys-rich_dom"/>
</dbReference>
<dbReference type="InterPro" id="IPR009030">
    <property type="entry name" value="Growth_fac_rcpt_cys_sf"/>
</dbReference>
<dbReference type="PROSITE" id="PS00239">
    <property type="entry name" value="RECEPTOR_TYR_KIN_II"/>
    <property type="match status" value="1"/>
</dbReference>
<dbReference type="GO" id="GO:0043410">
    <property type="term" value="P:positive regulation of MAPK cascade"/>
    <property type="evidence" value="ECO:0007669"/>
    <property type="project" value="TreeGrafter"/>
</dbReference>
<dbReference type="SMART" id="SM00261">
    <property type="entry name" value="FU"/>
    <property type="match status" value="1"/>
</dbReference>
<feature type="domain" description="Fibronectin type-III" evidence="26">
    <location>
        <begin position="714"/>
        <end position="828"/>
    </location>
</feature>
<keyword evidence="5" id="KW-0165">Cleavage on pair of basic residues</keyword>
<feature type="binding site" evidence="21">
    <location>
        <position position="1281"/>
    </location>
    <ligand>
        <name>ATP</name>
        <dbReference type="ChEBI" id="CHEBI:30616"/>
    </ligand>
</feature>
<keyword evidence="7" id="KW-0479">Metal-binding</keyword>
<comment type="subcellular location">
    <subcellularLocation>
        <location evidence="2">Membrane</location>
        <topology evidence="2">Single-pass type I membrane protein</topology>
    </subcellularLocation>
</comment>
<dbReference type="Gene3D" id="3.30.200.20">
    <property type="entry name" value="Phosphorylase Kinase, domain 1"/>
    <property type="match status" value="1"/>
</dbReference>
<evidence type="ECO:0000259" key="26">
    <source>
        <dbReference type="PROSITE" id="PS50853"/>
    </source>
</evidence>
<dbReference type="InterPro" id="IPR006212">
    <property type="entry name" value="Furin_repeat"/>
</dbReference>
<evidence type="ECO:0000256" key="24">
    <source>
        <dbReference type="SAM" id="Phobius"/>
    </source>
</evidence>
<dbReference type="GO" id="GO:0042593">
    <property type="term" value="P:glucose homeostasis"/>
    <property type="evidence" value="ECO:0007669"/>
    <property type="project" value="TreeGrafter"/>
</dbReference>
<dbReference type="EMBL" id="GGFK01000819">
    <property type="protein sequence ID" value="MBW34140.1"/>
    <property type="molecule type" value="Transcribed_RNA"/>
</dbReference>
<evidence type="ECO:0000256" key="4">
    <source>
        <dbReference type="ARBA" id="ARBA00022679"/>
    </source>
</evidence>
<evidence type="ECO:0000256" key="11">
    <source>
        <dbReference type="ARBA" id="ARBA00022777"/>
    </source>
</evidence>
<dbReference type="PROSITE" id="PS00107">
    <property type="entry name" value="PROTEIN_KINASE_ATP"/>
    <property type="match status" value="1"/>
</dbReference>
<proteinExistence type="inferred from homology"/>
<evidence type="ECO:0000256" key="3">
    <source>
        <dbReference type="ARBA" id="ARBA00022553"/>
    </source>
</evidence>
<dbReference type="InterPro" id="IPR008266">
    <property type="entry name" value="Tyr_kinase_AS"/>
</dbReference>
<keyword evidence="9" id="KW-0677">Repeat</keyword>
<dbReference type="FunFam" id="1.10.510.10:FF:000528">
    <property type="entry name" value="Tyrosine-protein kinase receptor"/>
    <property type="match status" value="1"/>
</dbReference>
<evidence type="ECO:0000256" key="16">
    <source>
        <dbReference type="ARBA" id="ARBA00023157"/>
    </source>
</evidence>
<keyword evidence="8" id="KW-0732">Signal</keyword>
<dbReference type="SUPFAM" id="SSF49265">
    <property type="entry name" value="Fibronectin type III"/>
    <property type="match status" value="3"/>
</dbReference>
<dbReference type="SUPFAM" id="SSF56112">
    <property type="entry name" value="Protein kinase-like (PK-like)"/>
    <property type="match status" value="1"/>
</dbReference>
<dbReference type="SUPFAM" id="SSF57184">
    <property type="entry name" value="Growth factor receptor domain"/>
    <property type="match status" value="1"/>
</dbReference>
<dbReference type="Gene3D" id="1.10.510.10">
    <property type="entry name" value="Transferase(Phosphotransferase) domain 1"/>
    <property type="match status" value="1"/>
</dbReference>
<name>A0A2M4A092_9DIPT</name>
<keyword evidence="6 22" id="KW-0812">Transmembrane</keyword>
<dbReference type="InterPro" id="IPR000494">
    <property type="entry name" value="Rcpt_L-dom"/>
</dbReference>
<feature type="compositionally biased region" description="Acidic residues" evidence="23">
    <location>
        <begin position="1558"/>
        <end position="1570"/>
    </location>
</feature>
<dbReference type="InterPro" id="IPR002011">
    <property type="entry name" value="Tyr_kinase_rcpt_2_CS"/>
</dbReference>
<evidence type="ECO:0000256" key="10">
    <source>
        <dbReference type="ARBA" id="ARBA00022741"/>
    </source>
</evidence>
<evidence type="ECO:0000256" key="6">
    <source>
        <dbReference type="ARBA" id="ARBA00022692"/>
    </source>
</evidence>
<dbReference type="SUPFAM" id="SSF52058">
    <property type="entry name" value="L domain-like"/>
    <property type="match status" value="2"/>
</dbReference>
<dbReference type="InterPro" id="IPR036116">
    <property type="entry name" value="FN3_sf"/>
</dbReference>
<keyword evidence="10 21" id="KW-0547">Nucleotide-binding</keyword>
<keyword evidence="18" id="KW-0325">Glycoprotein</keyword>
<keyword evidence="16" id="KW-1015">Disulfide bond</keyword>
<organism evidence="28">
    <name type="scientific">Anopheles triannulatus</name>
    <dbReference type="NCBI Taxonomy" id="58253"/>
    <lineage>
        <taxon>Eukaryota</taxon>
        <taxon>Metazoa</taxon>
        <taxon>Ecdysozoa</taxon>
        <taxon>Arthropoda</taxon>
        <taxon>Hexapoda</taxon>
        <taxon>Insecta</taxon>
        <taxon>Pterygota</taxon>
        <taxon>Neoptera</taxon>
        <taxon>Endopterygota</taxon>
        <taxon>Diptera</taxon>
        <taxon>Nematocera</taxon>
        <taxon>Culicoidea</taxon>
        <taxon>Culicidae</taxon>
        <taxon>Anophelinae</taxon>
        <taxon>Anopheles</taxon>
    </lineage>
</organism>
<dbReference type="PANTHER" id="PTHR24416">
    <property type="entry name" value="TYROSINE-PROTEIN KINASE RECEPTOR"/>
    <property type="match status" value="1"/>
</dbReference>
<dbReference type="PROSITE" id="PS51379">
    <property type="entry name" value="4FE4S_FER_2"/>
    <property type="match status" value="1"/>
</dbReference>
<dbReference type="PROSITE" id="PS00109">
    <property type="entry name" value="PROTEIN_KINASE_TYR"/>
    <property type="match status" value="1"/>
</dbReference>
<evidence type="ECO:0000256" key="21">
    <source>
        <dbReference type="PROSITE-ProRule" id="PRU10141"/>
    </source>
</evidence>
<dbReference type="InterPro" id="IPR001245">
    <property type="entry name" value="Ser-Thr/Tyr_kinase_cat_dom"/>
</dbReference>
<evidence type="ECO:0000256" key="7">
    <source>
        <dbReference type="ARBA" id="ARBA00022723"/>
    </source>
</evidence>
<dbReference type="InterPro" id="IPR017896">
    <property type="entry name" value="4Fe4S_Fe-S-bd"/>
</dbReference>
<evidence type="ECO:0000256" key="9">
    <source>
        <dbReference type="ARBA" id="ARBA00022737"/>
    </source>
</evidence>
<accession>A0A2M4A092</accession>
<evidence type="ECO:0000259" key="27">
    <source>
        <dbReference type="PROSITE" id="PS51379"/>
    </source>
</evidence>
<feature type="domain" description="Protein kinase" evidence="25">
    <location>
        <begin position="1248"/>
        <end position="1524"/>
    </location>
</feature>
<dbReference type="FunFam" id="3.30.200.20:FF:000026">
    <property type="entry name" value="Tyrosine-protein kinase receptor"/>
    <property type="match status" value="1"/>
</dbReference>
<dbReference type="InterPro" id="IPR050122">
    <property type="entry name" value="RTK"/>
</dbReference>
<evidence type="ECO:0000256" key="8">
    <source>
        <dbReference type="ARBA" id="ARBA00022729"/>
    </source>
</evidence>
<dbReference type="InterPro" id="IPR036941">
    <property type="entry name" value="Rcpt_L-dom_sf"/>
</dbReference>
<comment type="catalytic activity">
    <reaction evidence="20 22">
        <text>L-tyrosyl-[protein] + ATP = O-phospho-L-tyrosyl-[protein] + ADP + H(+)</text>
        <dbReference type="Rhea" id="RHEA:10596"/>
        <dbReference type="Rhea" id="RHEA-COMP:10136"/>
        <dbReference type="Rhea" id="RHEA-COMP:20101"/>
        <dbReference type="ChEBI" id="CHEBI:15378"/>
        <dbReference type="ChEBI" id="CHEBI:30616"/>
        <dbReference type="ChEBI" id="CHEBI:46858"/>
        <dbReference type="ChEBI" id="CHEBI:61978"/>
        <dbReference type="ChEBI" id="CHEBI:456216"/>
        <dbReference type="EC" id="2.7.10.1"/>
    </reaction>
</comment>
<evidence type="ECO:0000256" key="22">
    <source>
        <dbReference type="RuleBase" id="RU000312"/>
    </source>
</evidence>
<keyword evidence="12 21" id="KW-0067">ATP-binding</keyword>
<dbReference type="InterPro" id="IPR020635">
    <property type="entry name" value="Tyr_kinase_cat_dom"/>
</dbReference>
<keyword evidence="3 22" id="KW-0597">Phosphoprotein</keyword>
<evidence type="ECO:0000256" key="5">
    <source>
        <dbReference type="ARBA" id="ARBA00022685"/>
    </source>
</evidence>
<dbReference type="SMART" id="SM00219">
    <property type="entry name" value="TyrKc"/>
    <property type="match status" value="1"/>
</dbReference>
<dbReference type="InterPro" id="IPR000719">
    <property type="entry name" value="Prot_kinase_dom"/>
</dbReference>
<dbReference type="InterPro" id="IPR013783">
    <property type="entry name" value="Ig-like_fold"/>
</dbReference>
<dbReference type="InterPro" id="IPR017441">
    <property type="entry name" value="Protein_kinase_ATP_BS"/>
</dbReference>
<dbReference type="Gene3D" id="2.10.220.10">
    <property type="entry name" value="Hormone Receptor, Insulin-like Growth Factor Receptor 1, Chain A, domain 2"/>
    <property type="match status" value="1"/>
</dbReference>
<dbReference type="GO" id="GO:0051897">
    <property type="term" value="P:positive regulation of phosphatidylinositol 3-kinase/protein kinase B signal transduction"/>
    <property type="evidence" value="ECO:0007669"/>
    <property type="project" value="TreeGrafter"/>
</dbReference>
<keyword evidence="19" id="KW-0464">Manganese</keyword>
<reference evidence="28" key="1">
    <citation type="submission" date="2018-01" db="EMBL/GenBank/DDBJ databases">
        <title>An insight into the sialome of Amazonian anophelines.</title>
        <authorList>
            <person name="Ribeiro J.M."/>
            <person name="Scarpassa V."/>
            <person name="Calvo E."/>
        </authorList>
    </citation>
    <scope>NUCLEOTIDE SEQUENCE</scope>
    <source>
        <tissue evidence="28">Salivary glands</tissue>
    </source>
</reference>
<feature type="transmembrane region" description="Helical" evidence="24">
    <location>
        <begin position="1187"/>
        <end position="1211"/>
    </location>
</feature>
<dbReference type="GO" id="GO:0030424">
    <property type="term" value="C:axon"/>
    <property type="evidence" value="ECO:0007669"/>
    <property type="project" value="TreeGrafter"/>
</dbReference>
<dbReference type="PRINTS" id="PR00109">
    <property type="entry name" value="TYRKINASE"/>
</dbReference>
<dbReference type="FunFam" id="2.60.40.10:FF:001941">
    <property type="entry name" value="Tyrosine-protein kinase receptor"/>
    <property type="match status" value="1"/>
</dbReference>
<dbReference type="Pfam" id="PF00757">
    <property type="entry name" value="Furin-like"/>
    <property type="match status" value="1"/>
</dbReference>
<evidence type="ECO:0000256" key="1">
    <source>
        <dbReference type="ARBA" id="ARBA00001936"/>
    </source>
</evidence>
<feature type="domain" description="4Fe-4S ferredoxin-type" evidence="27">
    <location>
        <begin position="541"/>
        <end position="571"/>
    </location>
</feature>
<evidence type="ECO:0000256" key="17">
    <source>
        <dbReference type="ARBA" id="ARBA00023170"/>
    </source>
</evidence>
<feature type="compositionally biased region" description="Low complexity" evidence="23">
    <location>
        <begin position="113"/>
        <end position="138"/>
    </location>
</feature>
<evidence type="ECO:0000256" key="18">
    <source>
        <dbReference type="ARBA" id="ARBA00023180"/>
    </source>
</evidence>
<evidence type="ECO:0000313" key="28">
    <source>
        <dbReference type="EMBL" id="MBW34140.1"/>
    </source>
</evidence>
<dbReference type="GO" id="GO:0007399">
    <property type="term" value="P:nervous system development"/>
    <property type="evidence" value="ECO:0007669"/>
    <property type="project" value="UniProtKB-ARBA"/>
</dbReference>
<dbReference type="CDD" id="cd00063">
    <property type="entry name" value="FN3"/>
    <property type="match status" value="2"/>
</dbReference>
<dbReference type="CDD" id="cd00064">
    <property type="entry name" value="FU"/>
    <property type="match status" value="1"/>
</dbReference>
<evidence type="ECO:0000256" key="19">
    <source>
        <dbReference type="ARBA" id="ARBA00023211"/>
    </source>
</evidence>
<dbReference type="PROSITE" id="PS50011">
    <property type="entry name" value="PROTEIN_KINASE_DOM"/>
    <property type="match status" value="1"/>
</dbReference>
<evidence type="ECO:0000256" key="20">
    <source>
        <dbReference type="ARBA" id="ARBA00051243"/>
    </source>
</evidence>